<dbReference type="KEGG" id="skn:SKUN_00634"/>
<keyword evidence="2" id="KW-1185">Reference proteome</keyword>
<proteinExistence type="predicted"/>
<dbReference type="PATRIC" id="fig|273035.7.peg.762"/>
<name>A0A0K2JGH8_SPIKU</name>
<organism evidence="1 2">
    <name type="scientific">Spiroplasma kunkelii CR2-3x</name>
    <dbReference type="NCBI Taxonomy" id="273035"/>
    <lineage>
        <taxon>Bacteria</taxon>
        <taxon>Bacillati</taxon>
        <taxon>Mycoplasmatota</taxon>
        <taxon>Mollicutes</taxon>
        <taxon>Entomoplasmatales</taxon>
        <taxon>Spiroplasmataceae</taxon>
        <taxon>Spiroplasma</taxon>
    </lineage>
</organism>
<protein>
    <submittedName>
        <fullName evidence="1">Uncharacterized protein</fullName>
    </submittedName>
</protein>
<reference evidence="1 2" key="1">
    <citation type="journal article" date="2015" name="Genome Announc.">
        <title>Complete Genome Sequence of Spiroplasma kunkelii Strain CR2-3x, Causal Agent of Corn Stunt Disease in Zea mays L.</title>
        <authorList>
            <person name="Davis R.E."/>
            <person name="Shao J."/>
            <person name="Dally E.L."/>
            <person name="Zhao Y."/>
            <person name="Gasparich G.E."/>
            <person name="Gaynor B.J."/>
            <person name="Athey J.C."/>
            <person name="Harrison N.A."/>
            <person name="Donofrio N."/>
        </authorList>
    </citation>
    <scope>NUCLEOTIDE SEQUENCE [LARGE SCALE GENOMIC DNA]</scope>
    <source>
        <strain evidence="1 2">CR2-3x</strain>
    </source>
</reference>
<dbReference type="EMBL" id="CP010899">
    <property type="protein sequence ID" value="ALA97527.1"/>
    <property type="molecule type" value="Genomic_DNA"/>
</dbReference>
<accession>A0A0K2JGH8</accession>
<dbReference type="Proteomes" id="UP000062963">
    <property type="component" value="Chromosome"/>
</dbReference>
<dbReference type="RefSeq" id="WP_158500750.1">
    <property type="nucleotide sequence ID" value="NZ_CP010899.1"/>
</dbReference>
<gene>
    <name evidence="1" type="ORF">SKUN_00634</name>
</gene>
<dbReference type="AlphaFoldDB" id="A0A0K2JGH8"/>
<sequence length="57" mass="6817">MNNARYLLIQKTYLGKLYRINSFLFYTATEAQSFSESNKDRDNQFRLIDLEDEVFGK</sequence>
<evidence type="ECO:0000313" key="2">
    <source>
        <dbReference type="Proteomes" id="UP000062963"/>
    </source>
</evidence>
<evidence type="ECO:0000313" key="1">
    <source>
        <dbReference type="EMBL" id="ALA97527.1"/>
    </source>
</evidence>